<evidence type="ECO:0000256" key="3">
    <source>
        <dbReference type="ARBA" id="ARBA00023004"/>
    </source>
</evidence>
<gene>
    <name evidence="4" type="ORF">UFOPK2242_01466</name>
</gene>
<dbReference type="InterPro" id="IPR010644">
    <property type="entry name" value="ChdC/CLD"/>
</dbReference>
<dbReference type="AlphaFoldDB" id="A0A6J6MB62"/>
<dbReference type="GO" id="GO:0016491">
    <property type="term" value="F:oxidoreductase activity"/>
    <property type="evidence" value="ECO:0007669"/>
    <property type="project" value="InterPro"/>
</dbReference>
<dbReference type="GO" id="GO:0020037">
    <property type="term" value="F:heme binding"/>
    <property type="evidence" value="ECO:0007669"/>
    <property type="project" value="InterPro"/>
</dbReference>
<organism evidence="4">
    <name type="scientific">freshwater metagenome</name>
    <dbReference type="NCBI Taxonomy" id="449393"/>
    <lineage>
        <taxon>unclassified sequences</taxon>
        <taxon>metagenomes</taxon>
        <taxon>ecological metagenomes</taxon>
    </lineage>
</organism>
<dbReference type="PANTHER" id="PTHR36843:SF1">
    <property type="entry name" value="COPROHEME DECARBOXYLASE"/>
    <property type="match status" value="1"/>
</dbReference>
<reference evidence="4" key="1">
    <citation type="submission" date="2020-05" db="EMBL/GenBank/DDBJ databases">
        <authorList>
            <person name="Chiriac C."/>
            <person name="Salcher M."/>
            <person name="Ghai R."/>
            <person name="Kavagutti S V."/>
        </authorList>
    </citation>
    <scope>NUCLEOTIDE SEQUENCE</scope>
</reference>
<dbReference type="InterPro" id="IPR011008">
    <property type="entry name" value="Dimeric_a/b-barrel"/>
</dbReference>
<keyword evidence="1" id="KW-0349">Heme</keyword>
<accession>A0A6J6MB62</accession>
<evidence type="ECO:0000256" key="2">
    <source>
        <dbReference type="ARBA" id="ARBA00022723"/>
    </source>
</evidence>
<keyword evidence="2" id="KW-0479">Metal-binding</keyword>
<dbReference type="GO" id="GO:0046872">
    <property type="term" value="F:metal ion binding"/>
    <property type="evidence" value="ECO:0007669"/>
    <property type="project" value="UniProtKB-KW"/>
</dbReference>
<keyword evidence="3" id="KW-0408">Iron</keyword>
<evidence type="ECO:0000313" key="4">
    <source>
        <dbReference type="EMBL" id="CAB4671102.1"/>
    </source>
</evidence>
<proteinExistence type="predicted"/>
<protein>
    <submittedName>
        <fullName evidence="4">Unannotated protein</fullName>
    </submittedName>
</protein>
<evidence type="ECO:0000256" key="1">
    <source>
        <dbReference type="ARBA" id="ARBA00022617"/>
    </source>
</evidence>
<dbReference type="Pfam" id="PF06778">
    <property type="entry name" value="Chlor_dismutase"/>
    <property type="match status" value="1"/>
</dbReference>
<name>A0A6J6MB62_9ZZZZ</name>
<sequence length="261" mass="29399">MAESVIPSEGWGVLHLFLKVARSMSRPESSTAAEVLALSDALVADGHQSVWFPVLGHKADLGVMVVGPDLLRLQQFQNKILETGLFTLEWSYFSLTEGSEYMSSVDDERRRLSEEEGITDAAEIETRLTVWSDRMVHYREQRIHPKLPQRSTICFYPMSKKRSGEDNWYSLDFARRKELMAGHARVGRTYAGRVVQLITGSTGIDDWEWGVTLFADDPVALKEIVYEMRFDEVSALYGEFGPFITGLVMDPEDALKAVGIG</sequence>
<dbReference type="PANTHER" id="PTHR36843">
    <property type="entry name" value="HEME-DEPENDENT PEROXIDASE YWFI-RELATED"/>
    <property type="match status" value="1"/>
</dbReference>
<dbReference type="EMBL" id="CAEZWM010000234">
    <property type="protein sequence ID" value="CAB4671102.1"/>
    <property type="molecule type" value="Genomic_DNA"/>
</dbReference>
<dbReference type="Gene3D" id="3.30.70.1030">
    <property type="entry name" value="Apc35880, domain 1"/>
    <property type="match status" value="2"/>
</dbReference>
<dbReference type="SUPFAM" id="SSF54909">
    <property type="entry name" value="Dimeric alpha+beta barrel"/>
    <property type="match status" value="1"/>
</dbReference>